<accession>A0AC34G586</accession>
<dbReference type="Proteomes" id="UP000887579">
    <property type="component" value="Unplaced"/>
</dbReference>
<evidence type="ECO:0000313" key="2">
    <source>
        <dbReference type="WBParaSite" id="ES5_v2.g24649.t1"/>
    </source>
</evidence>
<organism evidence="1 2">
    <name type="scientific">Panagrolaimus sp. ES5</name>
    <dbReference type="NCBI Taxonomy" id="591445"/>
    <lineage>
        <taxon>Eukaryota</taxon>
        <taxon>Metazoa</taxon>
        <taxon>Ecdysozoa</taxon>
        <taxon>Nematoda</taxon>
        <taxon>Chromadorea</taxon>
        <taxon>Rhabditida</taxon>
        <taxon>Tylenchina</taxon>
        <taxon>Panagrolaimomorpha</taxon>
        <taxon>Panagrolaimoidea</taxon>
        <taxon>Panagrolaimidae</taxon>
        <taxon>Panagrolaimus</taxon>
    </lineage>
</organism>
<reference evidence="2" key="1">
    <citation type="submission" date="2022-11" db="UniProtKB">
        <authorList>
            <consortium name="WormBaseParasite"/>
        </authorList>
    </citation>
    <scope>IDENTIFICATION</scope>
</reference>
<dbReference type="WBParaSite" id="ES5_v2.g24649.t1">
    <property type="protein sequence ID" value="ES5_v2.g24649.t1"/>
    <property type="gene ID" value="ES5_v2.g24649"/>
</dbReference>
<evidence type="ECO:0000313" key="1">
    <source>
        <dbReference type="Proteomes" id="UP000887579"/>
    </source>
</evidence>
<proteinExistence type="predicted"/>
<name>A0AC34G586_9BILA</name>
<protein>
    <submittedName>
        <fullName evidence="2">Serine carboxypeptidase</fullName>
    </submittedName>
</protein>
<sequence>MNLPAVRKALHIPDKMYDWQICNNNIFNTYKNQYSDMTSFFKKVINAKIPILLYYGDTDSICNFMMGQKFSLQLGLPLIENGKAWMVNGQVAGIKTVYDGLTFTTIRGAGHMAPQWRAPETAHAIKQFVLNQPI</sequence>